<protein>
    <submittedName>
        <fullName evidence="2">Uncharacterized protein</fullName>
    </submittedName>
</protein>
<evidence type="ECO:0000313" key="3">
    <source>
        <dbReference type="Proteomes" id="UP000663193"/>
    </source>
</evidence>
<organism evidence="2 3">
    <name type="scientific">Phaeosphaeria nodorum (strain SN15 / ATCC MYA-4574 / FGSC 10173)</name>
    <name type="common">Glume blotch fungus</name>
    <name type="synonym">Parastagonospora nodorum</name>
    <dbReference type="NCBI Taxonomy" id="321614"/>
    <lineage>
        <taxon>Eukaryota</taxon>
        <taxon>Fungi</taxon>
        <taxon>Dikarya</taxon>
        <taxon>Ascomycota</taxon>
        <taxon>Pezizomycotina</taxon>
        <taxon>Dothideomycetes</taxon>
        <taxon>Pleosporomycetidae</taxon>
        <taxon>Pleosporales</taxon>
        <taxon>Pleosporineae</taxon>
        <taxon>Phaeosphaeriaceae</taxon>
        <taxon>Parastagonospora</taxon>
    </lineage>
</organism>
<feature type="compositionally biased region" description="Basic residues" evidence="1">
    <location>
        <begin position="47"/>
        <end position="65"/>
    </location>
</feature>
<evidence type="ECO:0000313" key="2">
    <source>
        <dbReference type="EMBL" id="QRD05119.1"/>
    </source>
</evidence>
<keyword evidence="3" id="KW-1185">Reference proteome</keyword>
<dbReference type="PANTHER" id="PTHR41800">
    <property type="entry name" value="EXPRESSED PROTEIN"/>
    <property type="match status" value="1"/>
</dbReference>
<sequence length="161" mass="17802">ALYTLNNQKPSCPRSRRNEYRQIRLLRLGHPNRRRRRRLLLRETQHQRRPRCQSRSRPPKAHPRMAARAATPELLPSDASTTSQLLAAAPAQRSQAGAGSGIAGSPGFGGGADESGNPSVQANMDPAPTRHEPADAEARAREKSKYEAGDVYRSRKGDRFS</sequence>
<dbReference type="AlphaFoldDB" id="A0A7U2I7Q5"/>
<evidence type="ECO:0000256" key="1">
    <source>
        <dbReference type="SAM" id="MobiDB-lite"/>
    </source>
</evidence>
<name>A0A7U2I7Q5_PHANO</name>
<reference evidence="3" key="1">
    <citation type="journal article" date="2021" name="BMC Genomics">
        <title>Chromosome-level genome assembly and manually-curated proteome of model necrotroph Parastagonospora nodorum Sn15 reveals a genome-wide trove of candidate effector homologs, and redundancy of virulence-related functions within an accessory chromosome.</title>
        <authorList>
            <person name="Bertazzoni S."/>
            <person name="Jones D.A.B."/>
            <person name="Phan H.T."/>
            <person name="Tan K.-C."/>
            <person name="Hane J.K."/>
        </authorList>
    </citation>
    <scope>NUCLEOTIDE SEQUENCE [LARGE SCALE GENOMIC DNA]</scope>
    <source>
        <strain evidence="3">SN15 / ATCC MYA-4574 / FGSC 10173)</strain>
    </source>
</reference>
<feature type="region of interest" description="Disordered" evidence="1">
    <location>
        <begin position="28"/>
        <end position="161"/>
    </location>
</feature>
<feature type="compositionally biased region" description="Low complexity" evidence="1">
    <location>
        <begin position="87"/>
        <end position="97"/>
    </location>
</feature>
<feature type="compositionally biased region" description="Gly residues" evidence="1">
    <location>
        <begin position="98"/>
        <end position="113"/>
    </location>
</feature>
<accession>A0A7U2I7Q5</accession>
<dbReference type="VEuPathDB" id="FungiDB:JI435_110350"/>
<dbReference type="OrthoDB" id="2559326at2759"/>
<feature type="compositionally biased region" description="Basic residues" evidence="1">
    <location>
        <begin position="30"/>
        <end position="39"/>
    </location>
</feature>
<dbReference type="EMBL" id="CP069040">
    <property type="protein sequence ID" value="QRD05119.1"/>
    <property type="molecule type" value="Genomic_DNA"/>
</dbReference>
<proteinExistence type="predicted"/>
<dbReference type="Proteomes" id="UP000663193">
    <property type="component" value="Chromosome 18"/>
</dbReference>
<feature type="non-terminal residue" evidence="2">
    <location>
        <position position="1"/>
    </location>
</feature>
<feature type="compositionally biased region" description="Basic and acidic residues" evidence="1">
    <location>
        <begin position="128"/>
        <end position="161"/>
    </location>
</feature>
<gene>
    <name evidence="2" type="ORF">JI435_110350</name>
</gene>
<dbReference type="PANTHER" id="PTHR41800:SF1">
    <property type="entry name" value="EXPRESSED PROTEIN"/>
    <property type="match status" value="1"/>
</dbReference>